<evidence type="ECO:0008006" key="3">
    <source>
        <dbReference type="Google" id="ProtNLM"/>
    </source>
</evidence>
<dbReference type="InterPro" id="IPR001646">
    <property type="entry name" value="5peptide_repeat"/>
</dbReference>
<sequence>MVKKLATHPPRIDDLRLGELARSDGDDLRPQGRYEGLRFEGIDVGGRDLDGIEFSECAFDDVQAHATGFRAATFSEVEFSRFNAPVLSAPRSRWRDVTMQGSRIGSAELYESYVNSVRFTGSKLGFVNARGAQLLDVSFDGCTIDELDLGGAHLTRVSFTDTTVRSLSLAGAKLAHVDLRGAEFAQIDGFESLRGATLSGYQVGALAASFATHLGIVVDD</sequence>
<proteinExistence type="predicted"/>
<dbReference type="PANTHER" id="PTHR14136:SF17">
    <property type="entry name" value="BTB_POZ DOMAIN-CONTAINING PROTEIN KCTD9"/>
    <property type="match status" value="1"/>
</dbReference>
<organism evidence="1 2">
    <name type="scientific">Conyzicola nivalis</name>
    <dbReference type="NCBI Taxonomy" id="1477021"/>
    <lineage>
        <taxon>Bacteria</taxon>
        <taxon>Bacillati</taxon>
        <taxon>Actinomycetota</taxon>
        <taxon>Actinomycetes</taxon>
        <taxon>Micrococcales</taxon>
        <taxon>Microbacteriaceae</taxon>
        <taxon>Conyzicola</taxon>
    </lineage>
</organism>
<evidence type="ECO:0000313" key="1">
    <source>
        <dbReference type="EMBL" id="GGB04343.1"/>
    </source>
</evidence>
<dbReference type="InterPro" id="IPR051082">
    <property type="entry name" value="Pentapeptide-BTB/POZ_domain"/>
</dbReference>
<dbReference type="Proteomes" id="UP000606922">
    <property type="component" value="Unassembled WGS sequence"/>
</dbReference>
<dbReference type="EMBL" id="BMGB01000001">
    <property type="protein sequence ID" value="GGB04343.1"/>
    <property type="molecule type" value="Genomic_DNA"/>
</dbReference>
<dbReference type="Pfam" id="PF00805">
    <property type="entry name" value="Pentapeptide"/>
    <property type="match status" value="1"/>
</dbReference>
<reference evidence="1" key="2">
    <citation type="submission" date="2020-09" db="EMBL/GenBank/DDBJ databases">
        <authorList>
            <person name="Sun Q."/>
            <person name="Zhou Y."/>
        </authorList>
    </citation>
    <scope>NUCLEOTIDE SEQUENCE</scope>
    <source>
        <strain evidence="1">CGMCC 1.12813</strain>
    </source>
</reference>
<dbReference type="SUPFAM" id="SSF141571">
    <property type="entry name" value="Pentapeptide repeat-like"/>
    <property type="match status" value="1"/>
</dbReference>
<dbReference type="AlphaFoldDB" id="A0A916SK57"/>
<dbReference type="Gene3D" id="2.160.20.80">
    <property type="entry name" value="E3 ubiquitin-protein ligase SopA"/>
    <property type="match status" value="1"/>
</dbReference>
<accession>A0A916SK57</accession>
<evidence type="ECO:0000313" key="2">
    <source>
        <dbReference type="Proteomes" id="UP000606922"/>
    </source>
</evidence>
<name>A0A916SK57_9MICO</name>
<reference evidence="1" key="1">
    <citation type="journal article" date="2014" name="Int. J. Syst. Evol. Microbiol.">
        <title>Complete genome sequence of Corynebacterium casei LMG S-19264T (=DSM 44701T), isolated from a smear-ripened cheese.</title>
        <authorList>
            <consortium name="US DOE Joint Genome Institute (JGI-PGF)"/>
            <person name="Walter F."/>
            <person name="Albersmeier A."/>
            <person name="Kalinowski J."/>
            <person name="Ruckert C."/>
        </authorList>
    </citation>
    <scope>NUCLEOTIDE SEQUENCE</scope>
    <source>
        <strain evidence="1">CGMCC 1.12813</strain>
    </source>
</reference>
<protein>
    <recommendedName>
        <fullName evidence="3">Pentapeptide repeat-containing protein</fullName>
    </recommendedName>
</protein>
<dbReference type="PANTHER" id="PTHR14136">
    <property type="entry name" value="BTB_POZ DOMAIN-CONTAINING PROTEIN KCTD9"/>
    <property type="match status" value="1"/>
</dbReference>
<comment type="caution">
    <text evidence="1">The sequence shown here is derived from an EMBL/GenBank/DDBJ whole genome shotgun (WGS) entry which is preliminary data.</text>
</comment>
<keyword evidence="2" id="KW-1185">Reference proteome</keyword>
<dbReference type="RefSeq" id="WP_188510365.1">
    <property type="nucleotide sequence ID" value="NZ_BMGB01000001.1"/>
</dbReference>
<gene>
    <name evidence="1" type="ORF">GCM10010979_18780</name>
</gene>